<dbReference type="Proteomes" id="UP000237889">
    <property type="component" value="Chromosome"/>
</dbReference>
<dbReference type="EMBL" id="CP027668">
    <property type="protein sequence ID" value="AVO44393.1"/>
    <property type="molecule type" value="Genomic_DNA"/>
</dbReference>
<name>A0A2S0N8Y6_9HYPH</name>
<dbReference type="KEGG" id="phr:C6569_04565"/>
<evidence type="ECO:0000313" key="2">
    <source>
        <dbReference type="Proteomes" id="UP000237889"/>
    </source>
</evidence>
<proteinExistence type="predicted"/>
<protein>
    <submittedName>
        <fullName evidence="1">Uncharacterized protein</fullName>
    </submittedName>
</protein>
<dbReference type="AlphaFoldDB" id="A0A2S0N8Y6"/>
<evidence type="ECO:0000313" key="1">
    <source>
        <dbReference type="EMBL" id="AVO44393.1"/>
    </source>
</evidence>
<dbReference type="RefSeq" id="WP_106747723.1">
    <property type="nucleotide sequence ID" value="NZ_CP027668.1"/>
</dbReference>
<keyword evidence="2" id="KW-1185">Reference proteome</keyword>
<organism evidence="1 2">
    <name type="scientific">Phreatobacter cathodiphilus</name>
    <dbReference type="NCBI Taxonomy" id="1868589"/>
    <lineage>
        <taxon>Bacteria</taxon>
        <taxon>Pseudomonadati</taxon>
        <taxon>Pseudomonadota</taxon>
        <taxon>Alphaproteobacteria</taxon>
        <taxon>Hyphomicrobiales</taxon>
        <taxon>Phreatobacteraceae</taxon>
        <taxon>Phreatobacter</taxon>
    </lineage>
</organism>
<sequence>MITLQLVPHDGLGPLKLGAARQALRAAATSAGLAAGETHAESDSFAEDTVQVDYDEAGRVRFIGIAPLPAVHRAVLLGLDCADTPAADLFRALAAAEGGSAAAFDPDGHLFPRQIVALWAADEQYDLLAPGGRRRPIWGQVGIGTPAYRDLVEKTRARDT</sequence>
<accession>A0A2S0N8Y6</accession>
<gene>
    <name evidence="1" type="ORF">C6569_04565</name>
</gene>
<dbReference type="OrthoDB" id="6861218at2"/>
<reference evidence="1 2" key="1">
    <citation type="submission" date="2018-03" db="EMBL/GenBank/DDBJ databases">
        <title>Genome sequencing of Phreatobacter sp.</title>
        <authorList>
            <person name="Kim S.-J."/>
            <person name="Heo J."/>
            <person name="Kwon S.-W."/>
        </authorList>
    </citation>
    <scope>NUCLEOTIDE SEQUENCE [LARGE SCALE GENOMIC DNA]</scope>
    <source>
        <strain evidence="1 2">S-12</strain>
    </source>
</reference>